<keyword evidence="2" id="KW-0732">Signal</keyword>
<reference evidence="3 4" key="1">
    <citation type="submission" date="2021-06" db="EMBL/GenBank/DDBJ databases">
        <title>Chromosome-level genome assembly of the red-tail catfish (Hemibagrus wyckioides).</title>
        <authorList>
            <person name="Shao F."/>
        </authorList>
    </citation>
    <scope>NUCLEOTIDE SEQUENCE [LARGE SCALE GENOMIC DNA]</scope>
    <source>
        <strain evidence="3">EC202008001</strain>
        <tissue evidence="3">Blood</tissue>
    </source>
</reference>
<gene>
    <name evidence="3" type="ORF">KOW79_013698</name>
</gene>
<dbReference type="AlphaFoldDB" id="A0A9D3NK70"/>
<keyword evidence="4" id="KW-1185">Reference proteome</keyword>
<feature type="compositionally biased region" description="Basic residues" evidence="1">
    <location>
        <begin position="55"/>
        <end position="74"/>
    </location>
</feature>
<feature type="signal peptide" evidence="2">
    <location>
        <begin position="1"/>
        <end position="18"/>
    </location>
</feature>
<dbReference type="EMBL" id="JAHKSW010000016">
    <property type="protein sequence ID" value="KAG7322352.1"/>
    <property type="molecule type" value="Genomic_DNA"/>
</dbReference>
<evidence type="ECO:0000256" key="2">
    <source>
        <dbReference type="SAM" id="SignalP"/>
    </source>
</evidence>
<evidence type="ECO:0008006" key="5">
    <source>
        <dbReference type="Google" id="ProtNLM"/>
    </source>
</evidence>
<feature type="compositionally biased region" description="Basic and acidic residues" evidence="1">
    <location>
        <begin position="41"/>
        <end position="54"/>
    </location>
</feature>
<feature type="region of interest" description="Disordered" evidence="1">
    <location>
        <begin position="41"/>
        <end position="74"/>
    </location>
</feature>
<evidence type="ECO:0000313" key="4">
    <source>
        <dbReference type="Proteomes" id="UP000824219"/>
    </source>
</evidence>
<evidence type="ECO:0000313" key="3">
    <source>
        <dbReference type="EMBL" id="KAG7322352.1"/>
    </source>
</evidence>
<dbReference type="Proteomes" id="UP000824219">
    <property type="component" value="Linkage Group LG16"/>
</dbReference>
<accession>A0A9D3NK70</accession>
<feature type="chain" id="PRO_5039675243" description="Hypocretin-1" evidence="2">
    <location>
        <begin position="19"/>
        <end position="74"/>
    </location>
</feature>
<name>A0A9D3NK70_9TELE</name>
<sequence>MQLSAWLLWLAFLCTCSAQTSGHCKCHCTCLPEDQQLQVAKRSERVEGKGNDHHRLAHAPPSRRGRGHRRKAPA</sequence>
<protein>
    <recommendedName>
        <fullName evidence="5">Hypocretin-1</fullName>
    </recommendedName>
</protein>
<evidence type="ECO:0000256" key="1">
    <source>
        <dbReference type="SAM" id="MobiDB-lite"/>
    </source>
</evidence>
<organism evidence="3 4">
    <name type="scientific">Hemibagrus wyckioides</name>
    <dbReference type="NCBI Taxonomy" id="337641"/>
    <lineage>
        <taxon>Eukaryota</taxon>
        <taxon>Metazoa</taxon>
        <taxon>Chordata</taxon>
        <taxon>Craniata</taxon>
        <taxon>Vertebrata</taxon>
        <taxon>Euteleostomi</taxon>
        <taxon>Actinopterygii</taxon>
        <taxon>Neopterygii</taxon>
        <taxon>Teleostei</taxon>
        <taxon>Ostariophysi</taxon>
        <taxon>Siluriformes</taxon>
        <taxon>Bagridae</taxon>
        <taxon>Hemibagrus</taxon>
    </lineage>
</organism>
<proteinExistence type="predicted"/>
<comment type="caution">
    <text evidence="3">The sequence shown here is derived from an EMBL/GenBank/DDBJ whole genome shotgun (WGS) entry which is preliminary data.</text>
</comment>